<feature type="transmembrane region" description="Helical" evidence="1">
    <location>
        <begin position="192"/>
        <end position="214"/>
    </location>
</feature>
<evidence type="ECO:0000256" key="1">
    <source>
        <dbReference type="SAM" id="Phobius"/>
    </source>
</evidence>
<dbReference type="EMBL" id="MU853836">
    <property type="protein sequence ID" value="KAK3938133.1"/>
    <property type="molecule type" value="Genomic_DNA"/>
</dbReference>
<organism evidence="2 3">
    <name type="scientific">Diplogelasinospora grovesii</name>
    <dbReference type="NCBI Taxonomy" id="303347"/>
    <lineage>
        <taxon>Eukaryota</taxon>
        <taxon>Fungi</taxon>
        <taxon>Dikarya</taxon>
        <taxon>Ascomycota</taxon>
        <taxon>Pezizomycotina</taxon>
        <taxon>Sordariomycetes</taxon>
        <taxon>Sordariomycetidae</taxon>
        <taxon>Sordariales</taxon>
        <taxon>Diplogelasinosporaceae</taxon>
        <taxon>Diplogelasinospora</taxon>
    </lineage>
</organism>
<dbReference type="AlphaFoldDB" id="A0AAN6S308"/>
<keyword evidence="3" id="KW-1185">Reference proteome</keyword>
<keyword evidence="1" id="KW-0812">Transmembrane</keyword>
<accession>A0AAN6S308</accession>
<name>A0AAN6S308_9PEZI</name>
<comment type="caution">
    <text evidence="2">The sequence shown here is derived from an EMBL/GenBank/DDBJ whole genome shotgun (WGS) entry which is preliminary data.</text>
</comment>
<gene>
    <name evidence="2" type="ORF">QBC46DRAFT_410478</name>
</gene>
<keyword evidence="1" id="KW-0472">Membrane</keyword>
<evidence type="ECO:0000313" key="2">
    <source>
        <dbReference type="EMBL" id="KAK3938133.1"/>
    </source>
</evidence>
<protein>
    <submittedName>
        <fullName evidence="2">Uncharacterized protein</fullName>
    </submittedName>
</protein>
<sequence>MTDCIDQSIRPFGGPRVHPYIWTLSKLRELISYPDGESPELEMSGHGDGLPNGRHRTWQAEHCISRKGCSMLTGNVPERYSRLSPRALIVLPIERTPLPEDGIVVALRDDQVRLVQNDEVDRMPGYVACCELGKVAGGHPGRGDHKDPRGIGARFTVGANTCLVLGALKVEDGNRDFGYGAIKGHGEREARALHICISLVMLLGLINVLSRLALYDLPIVPMPLRQGIERWVQVGQV</sequence>
<proteinExistence type="predicted"/>
<reference evidence="3" key="1">
    <citation type="journal article" date="2023" name="Mol. Phylogenet. Evol.">
        <title>Genome-scale phylogeny and comparative genomics of the fungal order Sordariales.</title>
        <authorList>
            <person name="Hensen N."/>
            <person name="Bonometti L."/>
            <person name="Westerberg I."/>
            <person name="Brannstrom I.O."/>
            <person name="Guillou S."/>
            <person name="Cros-Aarteil S."/>
            <person name="Calhoun S."/>
            <person name="Haridas S."/>
            <person name="Kuo A."/>
            <person name="Mondo S."/>
            <person name="Pangilinan J."/>
            <person name="Riley R."/>
            <person name="LaButti K."/>
            <person name="Andreopoulos B."/>
            <person name="Lipzen A."/>
            <person name="Chen C."/>
            <person name="Yan M."/>
            <person name="Daum C."/>
            <person name="Ng V."/>
            <person name="Clum A."/>
            <person name="Steindorff A."/>
            <person name="Ohm R.A."/>
            <person name="Martin F."/>
            <person name="Silar P."/>
            <person name="Natvig D.O."/>
            <person name="Lalanne C."/>
            <person name="Gautier V."/>
            <person name="Ament-Velasquez S.L."/>
            <person name="Kruys A."/>
            <person name="Hutchinson M.I."/>
            <person name="Powell A.J."/>
            <person name="Barry K."/>
            <person name="Miller A.N."/>
            <person name="Grigoriev I.V."/>
            <person name="Debuchy R."/>
            <person name="Gladieux P."/>
            <person name="Hiltunen Thoren M."/>
            <person name="Johannesson H."/>
        </authorList>
    </citation>
    <scope>NUCLEOTIDE SEQUENCE [LARGE SCALE GENOMIC DNA]</scope>
    <source>
        <strain evidence="3">CBS 340.73</strain>
    </source>
</reference>
<evidence type="ECO:0000313" key="3">
    <source>
        <dbReference type="Proteomes" id="UP001303473"/>
    </source>
</evidence>
<dbReference type="Proteomes" id="UP001303473">
    <property type="component" value="Unassembled WGS sequence"/>
</dbReference>
<keyword evidence="1" id="KW-1133">Transmembrane helix</keyword>